<name>A0A699UK76_TANCI</name>
<accession>A0A699UK76</accession>
<feature type="non-terminal residue" evidence="2">
    <location>
        <position position="1"/>
    </location>
</feature>
<comment type="caution">
    <text evidence="2">The sequence shown here is derived from an EMBL/GenBank/DDBJ whole genome shotgun (WGS) entry which is preliminary data.</text>
</comment>
<dbReference type="EMBL" id="BKCJ011341516">
    <property type="protein sequence ID" value="GFD22990.1"/>
    <property type="molecule type" value="Genomic_DNA"/>
</dbReference>
<gene>
    <name evidence="2" type="ORF">Tci_894959</name>
</gene>
<proteinExistence type="predicted"/>
<feature type="compositionally biased region" description="Basic and acidic residues" evidence="1">
    <location>
        <begin position="20"/>
        <end position="36"/>
    </location>
</feature>
<reference evidence="2" key="1">
    <citation type="journal article" date="2019" name="Sci. Rep.">
        <title>Draft genome of Tanacetum cinerariifolium, the natural source of mosquito coil.</title>
        <authorList>
            <person name="Yamashiro T."/>
            <person name="Shiraishi A."/>
            <person name="Satake H."/>
            <person name="Nakayama K."/>
        </authorList>
    </citation>
    <scope>NUCLEOTIDE SEQUENCE</scope>
</reference>
<evidence type="ECO:0000256" key="1">
    <source>
        <dbReference type="SAM" id="MobiDB-lite"/>
    </source>
</evidence>
<organism evidence="2">
    <name type="scientific">Tanacetum cinerariifolium</name>
    <name type="common">Dalmatian daisy</name>
    <name type="synonym">Chrysanthemum cinerariifolium</name>
    <dbReference type="NCBI Taxonomy" id="118510"/>
    <lineage>
        <taxon>Eukaryota</taxon>
        <taxon>Viridiplantae</taxon>
        <taxon>Streptophyta</taxon>
        <taxon>Embryophyta</taxon>
        <taxon>Tracheophyta</taxon>
        <taxon>Spermatophyta</taxon>
        <taxon>Magnoliopsida</taxon>
        <taxon>eudicotyledons</taxon>
        <taxon>Gunneridae</taxon>
        <taxon>Pentapetalae</taxon>
        <taxon>asterids</taxon>
        <taxon>campanulids</taxon>
        <taxon>Asterales</taxon>
        <taxon>Asteraceae</taxon>
        <taxon>Asteroideae</taxon>
        <taxon>Anthemideae</taxon>
        <taxon>Anthemidinae</taxon>
        <taxon>Tanacetum</taxon>
    </lineage>
</organism>
<evidence type="ECO:0000313" key="2">
    <source>
        <dbReference type="EMBL" id="GFD22990.1"/>
    </source>
</evidence>
<feature type="region of interest" description="Disordered" evidence="1">
    <location>
        <begin position="1"/>
        <end position="36"/>
    </location>
</feature>
<sequence length="63" mass="7282">PLFGRAGEGQVPDSRNGLLHKVDRSKGGGNDYRRTGEEIRMEQHCMPLRYSGRNNLRQWQTVR</sequence>
<dbReference type="AlphaFoldDB" id="A0A699UK76"/>
<protein>
    <submittedName>
        <fullName evidence="2">Uncharacterized protein</fullName>
    </submittedName>
</protein>